<accession>A0A8J2I1C7</accession>
<dbReference type="RefSeq" id="XP_043167553.1">
    <property type="nucleotide sequence ID" value="XM_043311618.1"/>
</dbReference>
<dbReference type="InterPro" id="IPR036236">
    <property type="entry name" value="Znf_C2H2_sf"/>
</dbReference>
<dbReference type="PANTHER" id="PTHR13182:SF8">
    <property type="entry name" value="CYTOPLASMIC 60S SUBUNIT BIOGENESIS FACTOR ZNF622"/>
    <property type="match status" value="1"/>
</dbReference>
<feature type="domain" description="C2H2-type" evidence="2">
    <location>
        <begin position="115"/>
        <end position="139"/>
    </location>
</feature>
<name>A0A8J2I1C7_9PLEO</name>
<sequence length="315" mass="35783">MTEQEFEGQEGKSEGIAHQPRTNENTLVRKPRTKTHNGNSENDTDSEVLVEKTFDDNAGKVPSTQCLFCPFLSSTPTTNLEHMSTHHSLFIPEPSHLYSLESLLSYLAILVFEYHECLYCGLEKGTVDAVQTHMRDKGHCMIDMSELLDFWDFGTNQEYDDGRKDAKESKLLDIEMLLPSGRVINSQHNRGNETLSKTTRPRLASSHRHASQHRRTKRSAAIAHTQDQDQETPINPPSRQLALHSHNNDRHLTTTPRTAQGLTGLSDQQIRTLQLVDKRMKSKEESAKAKVRYAAQQQPVKTIYYKTENPVYQAG</sequence>
<dbReference type="GO" id="GO:0042273">
    <property type="term" value="P:ribosomal large subunit biogenesis"/>
    <property type="evidence" value="ECO:0007669"/>
    <property type="project" value="TreeGrafter"/>
</dbReference>
<dbReference type="SUPFAM" id="SSF57667">
    <property type="entry name" value="beta-beta-alpha zinc fingers"/>
    <property type="match status" value="1"/>
</dbReference>
<feature type="region of interest" description="Disordered" evidence="1">
    <location>
        <begin position="182"/>
        <end position="242"/>
    </location>
</feature>
<feature type="compositionally biased region" description="Basic residues" evidence="1">
    <location>
        <begin position="205"/>
        <end position="218"/>
    </location>
</feature>
<dbReference type="SMART" id="SM00355">
    <property type="entry name" value="ZnF_C2H2"/>
    <property type="match status" value="2"/>
</dbReference>
<organism evidence="3 4">
    <name type="scientific">Alternaria atra</name>
    <dbReference type="NCBI Taxonomy" id="119953"/>
    <lineage>
        <taxon>Eukaryota</taxon>
        <taxon>Fungi</taxon>
        <taxon>Dikarya</taxon>
        <taxon>Ascomycota</taxon>
        <taxon>Pezizomycotina</taxon>
        <taxon>Dothideomycetes</taxon>
        <taxon>Pleosporomycetidae</taxon>
        <taxon>Pleosporales</taxon>
        <taxon>Pleosporineae</taxon>
        <taxon>Pleosporaceae</taxon>
        <taxon>Alternaria</taxon>
        <taxon>Alternaria sect. Ulocladioides</taxon>
    </lineage>
</organism>
<dbReference type="GeneID" id="67015628"/>
<dbReference type="Proteomes" id="UP000676310">
    <property type="component" value="Unassembled WGS sequence"/>
</dbReference>
<dbReference type="Pfam" id="PF12756">
    <property type="entry name" value="zf-C2H2_2"/>
    <property type="match status" value="1"/>
</dbReference>
<dbReference type="EMBL" id="CAJRGZ010000017">
    <property type="protein sequence ID" value="CAG5156145.1"/>
    <property type="molecule type" value="Genomic_DNA"/>
</dbReference>
<reference evidence="3" key="1">
    <citation type="submission" date="2021-05" db="EMBL/GenBank/DDBJ databases">
        <authorList>
            <person name="Stam R."/>
        </authorList>
    </citation>
    <scope>NUCLEOTIDE SEQUENCE</scope>
    <source>
        <strain evidence="3">CS162</strain>
    </source>
</reference>
<evidence type="ECO:0000313" key="4">
    <source>
        <dbReference type="Proteomes" id="UP000676310"/>
    </source>
</evidence>
<comment type="caution">
    <text evidence="3">The sequence shown here is derived from an EMBL/GenBank/DDBJ whole genome shotgun (WGS) entry which is preliminary data.</text>
</comment>
<feature type="region of interest" description="Disordered" evidence="1">
    <location>
        <begin position="1"/>
        <end position="47"/>
    </location>
</feature>
<dbReference type="AlphaFoldDB" id="A0A8J2I1C7"/>
<feature type="domain" description="C2H2-type" evidence="2">
    <location>
        <begin position="64"/>
        <end position="86"/>
    </location>
</feature>
<gene>
    <name evidence="3" type="ORF">ALTATR162_LOCUS4008</name>
</gene>
<dbReference type="PANTHER" id="PTHR13182">
    <property type="entry name" value="ZINC FINGER PROTEIN 622"/>
    <property type="match status" value="1"/>
</dbReference>
<protein>
    <recommendedName>
        <fullName evidence="2">C2H2-type domain-containing protein</fullName>
    </recommendedName>
</protein>
<evidence type="ECO:0000313" key="3">
    <source>
        <dbReference type="EMBL" id="CAG5156145.1"/>
    </source>
</evidence>
<keyword evidence="4" id="KW-1185">Reference proteome</keyword>
<dbReference type="InterPro" id="IPR041661">
    <property type="entry name" value="ZN622/Rei1/Reh1_Znf-C2H2"/>
</dbReference>
<dbReference type="InterPro" id="IPR013087">
    <property type="entry name" value="Znf_C2H2_type"/>
</dbReference>
<evidence type="ECO:0000259" key="2">
    <source>
        <dbReference type="SMART" id="SM00355"/>
    </source>
</evidence>
<dbReference type="OrthoDB" id="19329at2759"/>
<proteinExistence type="predicted"/>
<dbReference type="InterPro" id="IPR040025">
    <property type="entry name" value="Znf622/Rei1/Reh1"/>
</dbReference>
<dbReference type="GO" id="GO:0030687">
    <property type="term" value="C:preribosome, large subunit precursor"/>
    <property type="evidence" value="ECO:0007669"/>
    <property type="project" value="TreeGrafter"/>
</dbReference>
<evidence type="ECO:0000256" key="1">
    <source>
        <dbReference type="SAM" id="MobiDB-lite"/>
    </source>
</evidence>
<feature type="compositionally biased region" description="Polar residues" evidence="1">
    <location>
        <begin position="183"/>
        <end position="198"/>
    </location>
</feature>